<dbReference type="PANTHER" id="PTHR11264">
    <property type="entry name" value="URACIL-DNA GLYCOSYLASE"/>
    <property type="match status" value="1"/>
</dbReference>
<dbReference type="PANTHER" id="PTHR11264:SF8">
    <property type="entry name" value="URACIL-DNA GLYCOSYLASE-LIKE DOMAIN-CONTAINING PROTEIN"/>
    <property type="match status" value="1"/>
</dbReference>
<dbReference type="InterPro" id="IPR036895">
    <property type="entry name" value="Uracil-DNA_glycosylase-like_sf"/>
</dbReference>
<keyword evidence="10" id="KW-0326">Glycosidase</keyword>
<reference evidence="10 11" key="1">
    <citation type="submission" date="2020-07" db="EMBL/GenBank/DDBJ databases">
        <title>Taxonomic revisions and descriptions of new bacterial species based on genomic comparisons in the high-G+C-content subgroup of the family Alcaligenaceae.</title>
        <authorList>
            <person name="Szabo A."/>
            <person name="Felfoldi T."/>
        </authorList>
    </citation>
    <scope>NUCLEOTIDE SEQUENCE [LARGE SCALE GENOMIC DNA]</scope>
    <source>
        <strain evidence="10 11">LMG 24012</strain>
    </source>
</reference>
<dbReference type="NCBIfam" id="NF003592">
    <property type="entry name" value="PRK05254.1-5"/>
    <property type="match status" value="1"/>
</dbReference>
<sequence length="265" mass="29400">MRDDASVAAAPPGGEVQNAFQGDLYAHLHALSPAWQDAFLDTRSQQTLHDLDAFLDERLEAGATIFPLRPFRALLEIQPQDVQVVLLGQDPYHGPNQAQGLAFSVPDNCRMPPSLRNMFAELAQEYPDTFVTQRHSLLRWARRGVLLLNTSLTVEAHQPASHAKKGWEVITDNIIERVLREPRPKVFLLWGSHAQSKQALLQAQPPAGPTLVLKANHPSPLSATRPPRPFIGCGHFRKANDWLREHGESGVDWLDNQHTPAAGAV</sequence>
<comment type="function">
    <text evidence="2 8">Excises uracil residues from the DNA which can arise as a result of misincorporation of dUMP residues by DNA polymerase or due to deamination of cytosine.</text>
</comment>
<dbReference type="EMBL" id="JACCEM010000002">
    <property type="protein sequence ID" value="NYT48646.1"/>
    <property type="molecule type" value="Genomic_DNA"/>
</dbReference>
<dbReference type="Proteomes" id="UP000559809">
    <property type="component" value="Unassembled WGS sequence"/>
</dbReference>
<proteinExistence type="inferred from homology"/>
<dbReference type="NCBIfam" id="TIGR00628">
    <property type="entry name" value="ung"/>
    <property type="match status" value="1"/>
</dbReference>
<keyword evidence="11" id="KW-1185">Reference proteome</keyword>
<accession>A0A853G2D3</accession>
<evidence type="ECO:0000256" key="4">
    <source>
        <dbReference type="ARBA" id="ARBA00018429"/>
    </source>
</evidence>
<keyword evidence="6 8" id="KW-0378">Hydrolase</keyword>
<dbReference type="NCBIfam" id="NF003588">
    <property type="entry name" value="PRK05254.1-1"/>
    <property type="match status" value="1"/>
</dbReference>
<evidence type="ECO:0000256" key="3">
    <source>
        <dbReference type="ARBA" id="ARBA00012030"/>
    </source>
</evidence>
<organism evidence="10 11">
    <name type="scientific">Parapusillimonas granuli</name>
    <dbReference type="NCBI Taxonomy" id="380911"/>
    <lineage>
        <taxon>Bacteria</taxon>
        <taxon>Pseudomonadati</taxon>
        <taxon>Pseudomonadota</taxon>
        <taxon>Betaproteobacteria</taxon>
        <taxon>Burkholderiales</taxon>
        <taxon>Alcaligenaceae</taxon>
        <taxon>Parapusillimonas</taxon>
    </lineage>
</organism>
<dbReference type="RefSeq" id="WP_180153929.1">
    <property type="nucleotide sequence ID" value="NZ_JACCEM010000002.1"/>
</dbReference>
<keyword evidence="8" id="KW-0963">Cytoplasm</keyword>
<comment type="similarity">
    <text evidence="8">Belongs to the uracil-DNA glycosylase (UDG) superfamily. UNG family.</text>
</comment>
<dbReference type="SMART" id="SM00986">
    <property type="entry name" value="UDG"/>
    <property type="match status" value="1"/>
</dbReference>
<evidence type="ECO:0000256" key="6">
    <source>
        <dbReference type="ARBA" id="ARBA00022801"/>
    </source>
</evidence>
<comment type="subcellular location">
    <subcellularLocation>
        <location evidence="8">Cytoplasm</location>
    </subcellularLocation>
</comment>
<feature type="domain" description="Uracil-DNA glycosylase-like" evidence="9">
    <location>
        <begin position="74"/>
        <end position="243"/>
    </location>
</feature>
<dbReference type="InterPro" id="IPR002043">
    <property type="entry name" value="UDG_fam1"/>
</dbReference>
<keyword evidence="7 8" id="KW-0234">DNA repair</keyword>
<gene>
    <name evidence="8" type="primary">ung</name>
    <name evidence="10" type="ORF">H0A72_04920</name>
</gene>
<evidence type="ECO:0000256" key="5">
    <source>
        <dbReference type="ARBA" id="ARBA00022763"/>
    </source>
</evidence>
<dbReference type="NCBIfam" id="NF003591">
    <property type="entry name" value="PRK05254.1-4"/>
    <property type="match status" value="1"/>
</dbReference>
<dbReference type="InterPro" id="IPR005122">
    <property type="entry name" value="Uracil-DNA_glycosylase-like"/>
</dbReference>
<comment type="caution">
    <text evidence="10">The sequence shown here is derived from an EMBL/GenBank/DDBJ whole genome shotgun (WGS) entry which is preliminary data.</text>
</comment>
<dbReference type="SMART" id="SM00987">
    <property type="entry name" value="UreE_C"/>
    <property type="match status" value="1"/>
</dbReference>
<dbReference type="EC" id="3.2.2.27" evidence="3 8"/>
<dbReference type="Pfam" id="PF03167">
    <property type="entry name" value="UDG"/>
    <property type="match status" value="1"/>
</dbReference>
<name>A0A853G2D3_9BURK</name>
<evidence type="ECO:0000256" key="1">
    <source>
        <dbReference type="ARBA" id="ARBA00001400"/>
    </source>
</evidence>
<evidence type="ECO:0000313" key="10">
    <source>
        <dbReference type="EMBL" id="NYT48646.1"/>
    </source>
</evidence>
<dbReference type="CDD" id="cd10027">
    <property type="entry name" value="UDG-F1-like"/>
    <property type="match status" value="1"/>
</dbReference>
<evidence type="ECO:0000259" key="9">
    <source>
        <dbReference type="SMART" id="SM00986"/>
    </source>
</evidence>
<dbReference type="Gene3D" id="3.40.470.10">
    <property type="entry name" value="Uracil-DNA glycosylase-like domain"/>
    <property type="match status" value="1"/>
</dbReference>
<dbReference type="GO" id="GO:0005737">
    <property type="term" value="C:cytoplasm"/>
    <property type="evidence" value="ECO:0007669"/>
    <property type="project" value="UniProtKB-SubCell"/>
</dbReference>
<evidence type="ECO:0000256" key="2">
    <source>
        <dbReference type="ARBA" id="ARBA00002631"/>
    </source>
</evidence>
<evidence type="ECO:0000256" key="8">
    <source>
        <dbReference type="HAMAP-Rule" id="MF_00148"/>
    </source>
</evidence>
<dbReference type="NCBIfam" id="NF003589">
    <property type="entry name" value="PRK05254.1-2"/>
    <property type="match status" value="1"/>
</dbReference>
<feature type="active site" description="Proton acceptor" evidence="8">
    <location>
        <position position="90"/>
    </location>
</feature>
<dbReference type="SUPFAM" id="SSF52141">
    <property type="entry name" value="Uracil-DNA glycosylase-like"/>
    <property type="match status" value="1"/>
</dbReference>
<protein>
    <recommendedName>
        <fullName evidence="4 8">Uracil-DNA glycosylase</fullName>
        <shortName evidence="8">UDG</shortName>
        <ecNumber evidence="3 8">3.2.2.27</ecNumber>
    </recommendedName>
</protein>
<evidence type="ECO:0000256" key="7">
    <source>
        <dbReference type="ARBA" id="ARBA00023204"/>
    </source>
</evidence>
<dbReference type="GO" id="GO:0097510">
    <property type="term" value="P:base-excision repair, AP site formation via deaminated base removal"/>
    <property type="evidence" value="ECO:0007669"/>
    <property type="project" value="TreeGrafter"/>
</dbReference>
<keyword evidence="5 8" id="KW-0227">DNA damage</keyword>
<dbReference type="HAMAP" id="MF_00148">
    <property type="entry name" value="UDG"/>
    <property type="match status" value="1"/>
</dbReference>
<comment type="catalytic activity">
    <reaction evidence="1 8">
        <text>Hydrolyzes single-stranded DNA or mismatched double-stranded DNA and polynucleotides, releasing free uracil.</text>
        <dbReference type="EC" id="3.2.2.27"/>
    </reaction>
</comment>
<evidence type="ECO:0000313" key="11">
    <source>
        <dbReference type="Proteomes" id="UP000559809"/>
    </source>
</evidence>
<dbReference type="GO" id="GO:0004844">
    <property type="term" value="F:uracil DNA N-glycosylase activity"/>
    <property type="evidence" value="ECO:0007669"/>
    <property type="project" value="UniProtKB-UniRule"/>
</dbReference>
<dbReference type="AlphaFoldDB" id="A0A853G2D3"/>